<feature type="signal peptide" evidence="9">
    <location>
        <begin position="1"/>
        <end position="17"/>
    </location>
</feature>
<evidence type="ECO:0000256" key="2">
    <source>
        <dbReference type="ARBA" id="ARBA00022475"/>
    </source>
</evidence>
<evidence type="ECO:0000313" key="11">
    <source>
        <dbReference type="EnsemblMetazoa" id="ADIR000873-PA"/>
    </source>
</evidence>
<keyword evidence="3 8" id="KW-0812">Transmembrane</keyword>
<proteinExistence type="predicted"/>
<keyword evidence="6" id="KW-0675">Receptor</keyword>
<dbReference type="Pfam" id="PF24061">
    <property type="entry name" value="LBD_receptor"/>
    <property type="match status" value="1"/>
</dbReference>
<keyword evidence="2" id="KW-1003">Cell membrane</keyword>
<evidence type="ECO:0000256" key="9">
    <source>
        <dbReference type="SAM" id="SignalP"/>
    </source>
</evidence>
<feature type="chain" id="PRO_5008129092" description="Putative ionotropic receptor ligand binding domain-containing protein" evidence="9">
    <location>
        <begin position="18"/>
        <end position="612"/>
    </location>
</feature>
<keyword evidence="12" id="KW-1185">Reference proteome</keyword>
<evidence type="ECO:0000256" key="3">
    <source>
        <dbReference type="ARBA" id="ARBA00022692"/>
    </source>
</evidence>
<dbReference type="InterPro" id="IPR056198">
    <property type="entry name" value="LBD_receptor"/>
</dbReference>
<evidence type="ECO:0000256" key="8">
    <source>
        <dbReference type="SAM" id="Phobius"/>
    </source>
</evidence>
<feature type="domain" description="Putative ionotropic receptor ligand binding" evidence="10">
    <location>
        <begin position="60"/>
        <end position="219"/>
    </location>
</feature>
<accession>A0A182MZR8</accession>
<keyword evidence="9" id="KW-0732">Signal</keyword>
<keyword evidence="4 8" id="KW-1133">Transmembrane helix</keyword>
<evidence type="ECO:0000256" key="7">
    <source>
        <dbReference type="ARBA" id="ARBA00023180"/>
    </source>
</evidence>
<dbReference type="VEuPathDB" id="VectorBase:ADIR000873"/>
<evidence type="ECO:0000256" key="6">
    <source>
        <dbReference type="ARBA" id="ARBA00023170"/>
    </source>
</evidence>
<keyword evidence="5 8" id="KW-0472">Membrane</keyword>
<dbReference type="PANTHER" id="PTHR42643">
    <property type="entry name" value="IONOTROPIC RECEPTOR 20A-RELATED"/>
    <property type="match status" value="1"/>
</dbReference>
<dbReference type="EnsemblMetazoa" id="ADIR000873-RA">
    <property type="protein sequence ID" value="ADIR000873-PA"/>
    <property type="gene ID" value="ADIR000873"/>
</dbReference>
<dbReference type="SUPFAM" id="SSF53850">
    <property type="entry name" value="Periplasmic binding protein-like II"/>
    <property type="match status" value="1"/>
</dbReference>
<reference evidence="12" key="1">
    <citation type="submission" date="2013-03" db="EMBL/GenBank/DDBJ databases">
        <title>The Genome Sequence of Anopheles dirus WRAIR2.</title>
        <authorList>
            <consortium name="The Broad Institute Genomics Platform"/>
            <person name="Neafsey D.E."/>
            <person name="Walton C."/>
            <person name="Walker B."/>
            <person name="Young S.K."/>
            <person name="Zeng Q."/>
            <person name="Gargeya S."/>
            <person name="Fitzgerald M."/>
            <person name="Haas B."/>
            <person name="Abouelleil A."/>
            <person name="Allen A.W."/>
            <person name="Alvarado L."/>
            <person name="Arachchi H.M."/>
            <person name="Berlin A.M."/>
            <person name="Chapman S.B."/>
            <person name="Gainer-Dewar J."/>
            <person name="Goldberg J."/>
            <person name="Griggs A."/>
            <person name="Gujja S."/>
            <person name="Hansen M."/>
            <person name="Howarth C."/>
            <person name="Imamovic A."/>
            <person name="Ireland A."/>
            <person name="Larimer J."/>
            <person name="McCowan C."/>
            <person name="Murphy C."/>
            <person name="Pearson M."/>
            <person name="Poon T.W."/>
            <person name="Priest M."/>
            <person name="Roberts A."/>
            <person name="Saif S."/>
            <person name="Shea T."/>
            <person name="Sisk P."/>
            <person name="Sykes S."/>
            <person name="Wortman J."/>
            <person name="Nusbaum C."/>
            <person name="Birren B."/>
        </authorList>
    </citation>
    <scope>NUCLEOTIDE SEQUENCE [LARGE SCALE GENOMIC DNA]</scope>
    <source>
        <strain evidence="12">WRAIR2</strain>
    </source>
</reference>
<dbReference type="AlphaFoldDB" id="A0A182MZR8"/>
<dbReference type="InterPro" id="IPR052192">
    <property type="entry name" value="Insect_Ionotropic_Sensory_Rcpt"/>
</dbReference>
<organism evidence="11 12">
    <name type="scientific">Anopheles dirus</name>
    <dbReference type="NCBI Taxonomy" id="7168"/>
    <lineage>
        <taxon>Eukaryota</taxon>
        <taxon>Metazoa</taxon>
        <taxon>Ecdysozoa</taxon>
        <taxon>Arthropoda</taxon>
        <taxon>Hexapoda</taxon>
        <taxon>Insecta</taxon>
        <taxon>Pterygota</taxon>
        <taxon>Neoptera</taxon>
        <taxon>Endopterygota</taxon>
        <taxon>Diptera</taxon>
        <taxon>Nematocera</taxon>
        <taxon>Culicoidea</taxon>
        <taxon>Culicidae</taxon>
        <taxon>Anophelinae</taxon>
        <taxon>Anopheles</taxon>
    </lineage>
</organism>
<dbReference type="GO" id="GO:0005886">
    <property type="term" value="C:plasma membrane"/>
    <property type="evidence" value="ECO:0007669"/>
    <property type="project" value="UniProtKB-SubCell"/>
</dbReference>
<name>A0A182MZR8_9DIPT</name>
<evidence type="ECO:0000313" key="12">
    <source>
        <dbReference type="Proteomes" id="UP000075884"/>
    </source>
</evidence>
<sequence>MGALPLLLLSLVMLSNGDKLAAIVDRLHSPVDDLLIRATVDIVLHQYASFISKQLYLRWEDDTAELIDPILKRTAAHLTLLLESNTFQQLPPDDEALAAHQQRRVLNLFVVDDYGGFERVVPTLTSEQYDFSGLYTVLIVDPTERSLETAGAILRTLWALYIVNVVVLLGTPAGARLYTYFPYGEGYCEQALPVLWNVYEPRTGFVHPARELFPRKLRNFYNCPLVVATFPIYPFIIPRPEHPVREVDGIEGVVLRTLRQRLNFRQQLVLVEPAEWGTAGPRDQATGAAAYVSSIRHLRANLTIGYWATTLHRNRYMASSFAYYTSQMVLAVPPGIPYSSLELLRFPFADTIWVLLLVTLTVGLTALQTVRSRVDWLALVSVLFGGTVTRPPVRPAARTLLLSWLAVTLVLRSAYTGSMFRFLQAGRNHTAPDTVPAVLDAGYTLYMYRNYSFVFDAFPAVQRSTCLVTARQFRTVLVDALQQPGAPLSLLLPLETVTFFNRNFTRHGQLLRVGRDLVYVAKLAIYSQRSSPLIAPLDALLEMFVSSGLLNRWAAHYHQLQFVADPYRVRGQQPIVLTDMAGAFFILLAGLGVALVAFVGERALVCRGRSPA</sequence>
<dbReference type="PANTHER" id="PTHR42643:SF30">
    <property type="entry name" value="IONOTROPIC RECEPTOR 40A-RELATED"/>
    <property type="match status" value="1"/>
</dbReference>
<reference evidence="11" key="2">
    <citation type="submission" date="2020-05" db="UniProtKB">
        <authorList>
            <consortium name="EnsemblMetazoa"/>
        </authorList>
    </citation>
    <scope>IDENTIFICATION</scope>
    <source>
        <strain evidence="11">WRAIR2</strain>
    </source>
</reference>
<keyword evidence="7" id="KW-0325">Glycoprotein</keyword>
<protein>
    <recommendedName>
        <fullName evidence="10">Putative ionotropic receptor ligand binding domain-containing protein</fullName>
    </recommendedName>
</protein>
<dbReference type="STRING" id="7168.A0A182MZR8"/>
<dbReference type="Gene3D" id="3.40.190.10">
    <property type="entry name" value="Periplasmic binding protein-like II"/>
    <property type="match status" value="1"/>
</dbReference>
<evidence type="ECO:0000256" key="5">
    <source>
        <dbReference type="ARBA" id="ARBA00023136"/>
    </source>
</evidence>
<evidence type="ECO:0000256" key="4">
    <source>
        <dbReference type="ARBA" id="ARBA00022989"/>
    </source>
</evidence>
<evidence type="ECO:0000259" key="10">
    <source>
        <dbReference type="Pfam" id="PF24061"/>
    </source>
</evidence>
<evidence type="ECO:0000256" key="1">
    <source>
        <dbReference type="ARBA" id="ARBA00004651"/>
    </source>
</evidence>
<dbReference type="Proteomes" id="UP000075884">
    <property type="component" value="Unassembled WGS sequence"/>
</dbReference>
<feature type="transmembrane region" description="Helical" evidence="8">
    <location>
        <begin position="575"/>
        <end position="599"/>
    </location>
</feature>
<comment type="subcellular location">
    <subcellularLocation>
        <location evidence="1">Cell membrane</location>
        <topology evidence="1">Multi-pass membrane protein</topology>
    </subcellularLocation>
</comment>